<dbReference type="EMBL" id="JAQQDW010000004">
    <property type="protein sequence ID" value="MFM0102622.1"/>
    <property type="molecule type" value="Genomic_DNA"/>
</dbReference>
<comment type="caution">
    <text evidence="1">The sequence shown here is derived from an EMBL/GenBank/DDBJ whole genome shotgun (WGS) entry which is preliminary data.</text>
</comment>
<reference evidence="1 2" key="1">
    <citation type="journal article" date="2024" name="Chem. Sci.">
        <title>Discovery of megapolipeptins by genome mining of a Burkholderiales bacteria collection.</title>
        <authorList>
            <person name="Paulo B.S."/>
            <person name="Recchia M.J.J."/>
            <person name="Lee S."/>
            <person name="Fergusson C.H."/>
            <person name="Romanowski S.B."/>
            <person name="Hernandez A."/>
            <person name="Krull N."/>
            <person name="Liu D.Y."/>
            <person name="Cavanagh H."/>
            <person name="Bos A."/>
            <person name="Gray C.A."/>
            <person name="Murphy B.T."/>
            <person name="Linington R.G."/>
            <person name="Eustaquio A.S."/>
        </authorList>
    </citation>
    <scope>NUCLEOTIDE SEQUENCE [LARGE SCALE GENOMIC DNA]</scope>
    <source>
        <strain evidence="1 2">RL18-126-BIB-B</strain>
    </source>
</reference>
<name>A0ACC7N5A4_9BURK</name>
<sequence>MQLDIFNDSRDLMLRNDVLSALQQFDAAGARRALQALANEYPDDGTLVYFGSIVNALEARSTVPFERHEAALQARQALSDEVQPAVARGMPEADGGHLARPALGRIGRTRRWAAFPFGLRGCARCAALPACCTLRRGV</sequence>
<accession>A0ACC7N5A4</accession>
<keyword evidence="2" id="KW-1185">Reference proteome</keyword>
<evidence type="ECO:0000313" key="2">
    <source>
        <dbReference type="Proteomes" id="UP001629235"/>
    </source>
</evidence>
<evidence type="ECO:0000313" key="1">
    <source>
        <dbReference type="EMBL" id="MFM0102622.1"/>
    </source>
</evidence>
<protein>
    <submittedName>
        <fullName evidence="1">Uncharacterized protein</fullName>
    </submittedName>
</protein>
<organism evidence="1 2">
    <name type="scientific">Paraburkholderia rhynchosiae</name>
    <dbReference type="NCBI Taxonomy" id="487049"/>
    <lineage>
        <taxon>Bacteria</taxon>
        <taxon>Pseudomonadati</taxon>
        <taxon>Pseudomonadota</taxon>
        <taxon>Betaproteobacteria</taxon>
        <taxon>Burkholderiales</taxon>
        <taxon>Burkholderiaceae</taxon>
        <taxon>Paraburkholderia</taxon>
    </lineage>
</organism>
<proteinExistence type="predicted"/>
<gene>
    <name evidence="1" type="ORF">PQR01_03730</name>
</gene>
<dbReference type="Proteomes" id="UP001629235">
    <property type="component" value="Unassembled WGS sequence"/>
</dbReference>